<gene>
    <name evidence="1" type="ORF">PDIP_48530</name>
</gene>
<accession>K9FUS8</accession>
<dbReference type="HOGENOM" id="CLU_2886516_0_0_1"/>
<sequence>MTVSSTVQALGVTVPAVAQEADMPHRTLSKSMTFANLDQRQYWHAVSPMLGRMLSDGNYSIHK</sequence>
<reference evidence="2" key="1">
    <citation type="journal article" date="2012" name="BMC Genomics">
        <title>Genome sequence of the necrotrophic fungus Penicillium digitatum, the main postharvest pathogen of citrus.</title>
        <authorList>
            <person name="Marcet-Houben M."/>
            <person name="Ballester A.-R."/>
            <person name="de la Fuente B."/>
            <person name="Harries E."/>
            <person name="Marcos J.F."/>
            <person name="Gonzalez-Candelas L."/>
            <person name="Gabaldon T."/>
        </authorList>
    </citation>
    <scope>NUCLEOTIDE SEQUENCE [LARGE SCALE GENOMIC DNA]</scope>
    <source>
        <strain evidence="2">Pd1 / CECT 20795</strain>
    </source>
</reference>
<comment type="caution">
    <text evidence="1">The sequence shown here is derived from an EMBL/GenBank/DDBJ whole genome shotgun (WGS) entry which is preliminary data.</text>
</comment>
<dbReference type="Proteomes" id="UP000009886">
    <property type="component" value="Unassembled WGS sequence"/>
</dbReference>
<proteinExistence type="predicted"/>
<dbReference type="KEGG" id="pdp:PDIP_48530"/>
<dbReference type="EMBL" id="AKCU01000338">
    <property type="protein sequence ID" value="EKV13360.1"/>
    <property type="molecule type" value="Genomic_DNA"/>
</dbReference>
<name>K9FUS8_PEND1</name>
<evidence type="ECO:0000313" key="2">
    <source>
        <dbReference type="Proteomes" id="UP000009886"/>
    </source>
</evidence>
<organism evidence="1 2">
    <name type="scientific">Penicillium digitatum (strain Pd1 / CECT 20795)</name>
    <name type="common">Green mold</name>
    <dbReference type="NCBI Taxonomy" id="1170230"/>
    <lineage>
        <taxon>Eukaryota</taxon>
        <taxon>Fungi</taxon>
        <taxon>Dikarya</taxon>
        <taxon>Ascomycota</taxon>
        <taxon>Pezizomycotina</taxon>
        <taxon>Eurotiomycetes</taxon>
        <taxon>Eurotiomycetidae</taxon>
        <taxon>Eurotiales</taxon>
        <taxon>Aspergillaceae</taxon>
        <taxon>Penicillium</taxon>
    </lineage>
</organism>
<protein>
    <submittedName>
        <fullName evidence="1">Uncharacterized protein</fullName>
    </submittedName>
</protein>
<evidence type="ECO:0000313" key="1">
    <source>
        <dbReference type="EMBL" id="EKV13360.1"/>
    </source>
</evidence>
<dbReference type="AlphaFoldDB" id="K9FUS8"/>
<dbReference type="OrthoDB" id="5392033at2759"/>
<dbReference type="VEuPathDB" id="FungiDB:PDIP_48530"/>